<proteinExistence type="predicted"/>
<comment type="caution">
    <text evidence="1">The sequence shown here is derived from an EMBL/GenBank/DDBJ whole genome shotgun (WGS) entry which is preliminary data.</text>
</comment>
<accession>A0ABS4TH85</accession>
<evidence type="ECO:0000313" key="1">
    <source>
        <dbReference type="EMBL" id="MBP2323803.1"/>
    </source>
</evidence>
<dbReference type="EMBL" id="JAGINW010000001">
    <property type="protein sequence ID" value="MBP2323803.1"/>
    <property type="molecule type" value="Genomic_DNA"/>
</dbReference>
<dbReference type="RefSeq" id="WP_209640721.1">
    <property type="nucleotide sequence ID" value="NZ_JAGINW010000001.1"/>
</dbReference>
<reference evidence="1 2" key="1">
    <citation type="submission" date="2021-03" db="EMBL/GenBank/DDBJ databases">
        <title>Sequencing the genomes of 1000 actinobacteria strains.</title>
        <authorList>
            <person name="Klenk H.-P."/>
        </authorList>
    </citation>
    <scope>NUCLEOTIDE SEQUENCE [LARGE SCALE GENOMIC DNA]</scope>
    <source>
        <strain evidence="1 2">DSM 46670</strain>
    </source>
</reference>
<keyword evidence="2" id="KW-1185">Reference proteome</keyword>
<dbReference type="Proteomes" id="UP001519332">
    <property type="component" value="Unassembled WGS sequence"/>
</dbReference>
<sequence>MPTRRVYSADDEVIEECRTRGVTMTPRQLERWRHCLPRRRVVHARGVRGSRTVNPPGYVDQVIAVHDLLAEGVSLREAPMVLFARGYAVEPDALQAAYLGLFSRLSQEIDVITTDPNIGPVEPDDRADAVAVAMVAKARPGTRVHRWEQRARHARRHGIIDAANVHILMNAAVSAALTGLISGEKASTEGVREALTVAGLNNGQNPDTVAESLAAINIDALIRAITTALPADWITARQDLHDLLRFASSYCRVAAHLLPEDLQLPGLADVSSDDPSSAALIPLMLILANDEWRTALRQQLAILNAIEQLLAGMPTRFHPYLNLDEHAQQELARQPNSFRDEFQTALVAWRHAHPDHARTLGHPSPSA</sequence>
<protein>
    <submittedName>
        <fullName evidence="1">Uncharacterized protein</fullName>
    </submittedName>
</protein>
<name>A0ABS4TH85_9PSEU</name>
<gene>
    <name evidence="1" type="ORF">JOF56_004188</name>
</gene>
<organism evidence="1 2">
    <name type="scientific">Kibdelosporangium banguiense</name>
    <dbReference type="NCBI Taxonomy" id="1365924"/>
    <lineage>
        <taxon>Bacteria</taxon>
        <taxon>Bacillati</taxon>
        <taxon>Actinomycetota</taxon>
        <taxon>Actinomycetes</taxon>
        <taxon>Pseudonocardiales</taxon>
        <taxon>Pseudonocardiaceae</taxon>
        <taxon>Kibdelosporangium</taxon>
    </lineage>
</organism>
<evidence type="ECO:0000313" key="2">
    <source>
        <dbReference type="Proteomes" id="UP001519332"/>
    </source>
</evidence>